<evidence type="ECO:0000313" key="5">
    <source>
        <dbReference type="Proteomes" id="UP001430172"/>
    </source>
</evidence>
<sequence length="410" mass="41742">MTTTVATSATDASPVSASGVDGRRALRRGRTVVLWVVALVVGGALIAVAAGSPPPEDYLHPDGTGQSGTRALVEVLREQGVDVDVVSTAQEAVDAAGDGRGATVVVGNSDLLTDSAGRRLLEGTRRADRVVLLDGAPGMLDALGLGLTLGVPAKEPAAADCSLPWVEGGDRVSRLSWSVVPSAAARASGARGCFPTGSAGPDLPAGFAAVELPATSDHTVVTVLGIPDAATNRFVTEADHAGLVVRLLGGSPHLVWYHPDYEDAAANPPTTDDSVWPESVGPGLVVLALAFVAFALARGRRLGRLVPEPLPVVVRAAETTESRAELYRAAADRHRAAAVLRRASAARLATRVGLPPTASVDALAPAVADAAGVPAVDVDLLLQGGVPADDAGLVTLAQQLAHLEEKVRTS</sequence>
<feature type="domain" description="DUF4350" evidence="3">
    <location>
        <begin position="64"/>
        <end position="248"/>
    </location>
</feature>
<organism evidence="4 5">
    <name type="scientific">Phycicoccus sonneratiae</name>
    <dbReference type="NCBI Taxonomy" id="2807628"/>
    <lineage>
        <taxon>Bacteria</taxon>
        <taxon>Bacillati</taxon>
        <taxon>Actinomycetota</taxon>
        <taxon>Actinomycetes</taxon>
        <taxon>Micrococcales</taxon>
        <taxon>Intrasporangiaceae</taxon>
        <taxon>Phycicoccus</taxon>
    </lineage>
</organism>
<dbReference type="Pfam" id="PF14258">
    <property type="entry name" value="DUF4350"/>
    <property type="match status" value="1"/>
</dbReference>
<evidence type="ECO:0000256" key="2">
    <source>
        <dbReference type="SAM" id="Phobius"/>
    </source>
</evidence>
<proteinExistence type="predicted"/>
<dbReference type="RefSeq" id="WP_204131530.1">
    <property type="nucleotide sequence ID" value="NZ_JAFDVD010000012.1"/>
</dbReference>
<dbReference type="EMBL" id="JAFDVD010000012">
    <property type="protein sequence ID" value="MBM6401070.1"/>
    <property type="molecule type" value="Genomic_DNA"/>
</dbReference>
<feature type="compositionally biased region" description="Low complexity" evidence="1">
    <location>
        <begin position="1"/>
        <end position="18"/>
    </location>
</feature>
<dbReference type="Proteomes" id="UP001430172">
    <property type="component" value="Unassembled WGS sequence"/>
</dbReference>
<keyword evidence="2" id="KW-0812">Transmembrane</keyword>
<keyword evidence="5" id="KW-1185">Reference proteome</keyword>
<feature type="region of interest" description="Disordered" evidence="1">
    <location>
        <begin position="1"/>
        <end position="21"/>
    </location>
</feature>
<evidence type="ECO:0000259" key="3">
    <source>
        <dbReference type="Pfam" id="PF14258"/>
    </source>
</evidence>
<comment type="caution">
    <text evidence="4">The sequence shown here is derived from an EMBL/GenBank/DDBJ whole genome shotgun (WGS) entry which is preliminary data.</text>
</comment>
<dbReference type="InterPro" id="IPR025646">
    <property type="entry name" value="DUF4350"/>
</dbReference>
<evidence type="ECO:0000256" key="1">
    <source>
        <dbReference type="SAM" id="MobiDB-lite"/>
    </source>
</evidence>
<keyword evidence="2" id="KW-1133">Transmembrane helix</keyword>
<accession>A0ABS2CMN6</accession>
<reference evidence="4" key="1">
    <citation type="submission" date="2021-02" db="EMBL/GenBank/DDBJ databases">
        <title>Phycicoccus sp. MQZ13P-5T, whole genome shotgun sequence.</title>
        <authorList>
            <person name="Tuo L."/>
        </authorList>
    </citation>
    <scope>NUCLEOTIDE SEQUENCE</scope>
    <source>
        <strain evidence="4">MQZ13P-5</strain>
    </source>
</reference>
<feature type="transmembrane region" description="Helical" evidence="2">
    <location>
        <begin position="32"/>
        <end position="51"/>
    </location>
</feature>
<evidence type="ECO:0000313" key="4">
    <source>
        <dbReference type="EMBL" id="MBM6401070.1"/>
    </source>
</evidence>
<protein>
    <submittedName>
        <fullName evidence="4">DUF4350 domain-containing protein</fullName>
    </submittedName>
</protein>
<keyword evidence="2" id="KW-0472">Membrane</keyword>
<gene>
    <name evidence="4" type="ORF">JQN70_11775</name>
</gene>
<name>A0ABS2CMN6_9MICO</name>